<dbReference type="InterPro" id="IPR036619">
    <property type="entry name" value="NinB_sf"/>
</dbReference>
<evidence type="ECO:0000313" key="1">
    <source>
        <dbReference type="EMBL" id="DAE03658.1"/>
    </source>
</evidence>
<proteinExistence type="predicted"/>
<dbReference type="Gene3D" id="1.10.3790.10">
    <property type="entry name" value="NinB"/>
    <property type="match status" value="1"/>
</dbReference>
<dbReference type="EMBL" id="BK015370">
    <property type="protein sequence ID" value="DAE03658.1"/>
    <property type="molecule type" value="Genomic_DNA"/>
</dbReference>
<sequence length="145" mass="17179">MIGTPIQIIQWLYSKEKDKQFEIKEKRKKRSLSQNSYAWQLITEIGNLIGKSKEEVYFEMLKAYGQVSEISMLSSIDPKGYFKYYQIVSKRLFNNREFTIYRIYKGSSEFDSKEMSIFIDGIIQECKQLDIETMTPDEIARLNLI</sequence>
<reference evidence="1" key="1">
    <citation type="journal article" date="2021" name="Proc. Natl. Acad. Sci. U.S.A.">
        <title>A Catalog of Tens of Thousands of Viruses from Human Metagenomes Reveals Hidden Associations with Chronic Diseases.</title>
        <authorList>
            <person name="Tisza M.J."/>
            <person name="Buck C.B."/>
        </authorList>
    </citation>
    <scope>NUCLEOTIDE SEQUENCE</scope>
    <source>
        <strain evidence="1">CtMYJ33</strain>
    </source>
</reference>
<organism evidence="1">
    <name type="scientific">Siphoviridae sp. ctMYJ33</name>
    <dbReference type="NCBI Taxonomy" id="2825461"/>
    <lineage>
        <taxon>Viruses</taxon>
        <taxon>Duplodnaviria</taxon>
        <taxon>Heunggongvirae</taxon>
        <taxon>Uroviricota</taxon>
        <taxon>Caudoviricetes</taxon>
    </lineage>
</organism>
<accession>A0A8S5P9J8</accession>
<protein>
    <submittedName>
        <fullName evidence="1">NinB protein</fullName>
    </submittedName>
</protein>
<name>A0A8S5P9J8_9CAUD</name>